<dbReference type="SMART" id="SM00831">
    <property type="entry name" value="Cation_ATPase_N"/>
    <property type="match status" value="1"/>
</dbReference>
<dbReference type="GO" id="GO:0005886">
    <property type="term" value="C:plasma membrane"/>
    <property type="evidence" value="ECO:0007669"/>
    <property type="project" value="UniProtKB-SubCell"/>
</dbReference>
<feature type="transmembrane region" description="Helical" evidence="9">
    <location>
        <begin position="844"/>
        <end position="868"/>
    </location>
</feature>
<organism evidence="11 12">
    <name type="scientific">Methanosarcina thermophila (strain ATCC 43570 / DSM 1825 / OCM 12 / VKM B-1830 / TM-1)</name>
    <dbReference type="NCBI Taxonomy" id="523844"/>
    <lineage>
        <taxon>Archaea</taxon>
        <taxon>Methanobacteriati</taxon>
        <taxon>Methanobacteriota</taxon>
        <taxon>Stenosarchaea group</taxon>
        <taxon>Methanomicrobia</taxon>
        <taxon>Methanosarcinales</taxon>
        <taxon>Methanosarcinaceae</taxon>
        <taxon>Methanosarcina</taxon>
    </lineage>
</organism>
<dbReference type="RefSeq" id="WP_048167274.1">
    <property type="nucleotide sequence ID" value="NZ_CP009501.1"/>
</dbReference>
<dbReference type="InterPro" id="IPR023214">
    <property type="entry name" value="HAD_sf"/>
</dbReference>
<keyword evidence="5" id="KW-0067">ATP-binding</keyword>
<feature type="transmembrane region" description="Helical" evidence="9">
    <location>
        <begin position="702"/>
        <end position="724"/>
    </location>
</feature>
<evidence type="ECO:0000256" key="5">
    <source>
        <dbReference type="ARBA" id="ARBA00022840"/>
    </source>
</evidence>
<dbReference type="Gene3D" id="3.40.1110.10">
    <property type="entry name" value="Calcium-transporting ATPase, cytoplasmic domain N"/>
    <property type="match status" value="1"/>
</dbReference>
<dbReference type="EMBL" id="CP009501">
    <property type="protein sequence ID" value="AKB13216.1"/>
    <property type="molecule type" value="Genomic_DNA"/>
</dbReference>
<dbReference type="FunFam" id="3.40.1110.10:FF:000094">
    <property type="entry name" value="Cation-transporting P-type ATPase"/>
    <property type="match status" value="1"/>
</dbReference>
<gene>
    <name evidence="11" type="ORF">MSTHT_1458</name>
</gene>
<sequence>MYYDQEINSVFEELGVSEEGLSQEEAEKRLEKYGENELKEEEKVSVLRLFISQFKSVLIIILITASIISALLGELIDAIVIIFTVFLAGILSFAQEYRAEKSIELLRSLTSPEATVIRDGVEKKIPSRKLVPGDLIIIQTGDRIPADARVVKEFNLKTDESSLTGESVPVKKSAEALPSETPEADRTNMVYTGTSVAYGRGCAVVTATGMNSAFGELAGLLGTIERSRTPLQESLDQFGRWIGIATLIIVAFVATLGVLYGFPLFDMFLWGVALAVAAIPEALPAVVTVGLGLGVRRMVKRHALVRKLPSVETLGVTNVICSDKTGTLTQNKMTVETICVNEQLLKVTGVGYSPEGEFFKEDQEFPAEDTHLQVLLLGAVLCNDAGIFKKDEIWEIKGDPTEAALVVAAAKAGLHKADLDKEYPRLGEIPFSSERKRMTTLNRVEANSVSFPVNGLVAFSKGAPEVILGSCTKIFHDGEIKTLSPEAKQLISGKVREMADQALRVMAFSFRPLAEDISPEKVSSGERTAEEIEEDMVFSGLMGMRDPPREEVKVAIQKCADAGIKTVMITGDHKITASAIAKELGILKENDLILTGSELDSLGDAEFEEMVERVSVYARVYPAHKLRVIDAFKKKGYVVAMTGDGVNDAPALKAADMGIAMGITGTDVSKEASSMILTDDNFASIVAAVEEGRNIFKNIRNFITYGISTHTGEVLIVLIAILGWQVLPLLAVQILWINLITDGLPPMALSVEPPDRNIMRQKPRNVKEGIVTRREIIAGLGIGGLIALQGLIVLTWALDRGFPIEKLQTLIFTLVVFSEMFNAFNWRSDRYSVFSLGLFTNKPLVYAVMTTIILQLMVIYVPFFQTAFGTVPLSLSDWKVILPLASTTFIAMELVKYFSGRGHKENKYEKTKSDWVYTL</sequence>
<dbReference type="InterPro" id="IPR006068">
    <property type="entry name" value="ATPase_P-typ_cation-transptr_C"/>
</dbReference>
<dbReference type="InterPro" id="IPR044492">
    <property type="entry name" value="P_typ_ATPase_HD_dom"/>
</dbReference>
<evidence type="ECO:0000256" key="3">
    <source>
        <dbReference type="ARBA" id="ARBA00022692"/>
    </source>
</evidence>
<dbReference type="GO" id="GO:0005524">
    <property type="term" value="F:ATP binding"/>
    <property type="evidence" value="ECO:0007669"/>
    <property type="project" value="UniProtKB-KW"/>
</dbReference>
<proteinExistence type="predicted"/>
<dbReference type="Proteomes" id="UP000066529">
    <property type="component" value="Chromosome"/>
</dbReference>
<dbReference type="OrthoDB" id="8588at2157"/>
<dbReference type="SUPFAM" id="SSF81653">
    <property type="entry name" value="Calcium ATPase, transduction domain A"/>
    <property type="match status" value="1"/>
</dbReference>
<dbReference type="NCBIfam" id="TIGR01494">
    <property type="entry name" value="ATPase_P-type"/>
    <property type="match status" value="2"/>
</dbReference>
<evidence type="ECO:0000256" key="4">
    <source>
        <dbReference type="ARBA" id="ARBA00022741"/>
    </source>
</evidence>
<dbReference type="SFLD" id="SFLDS00003">
    <property type="entry name" value="Haloacid_Dehalogenase"/>
    <property type="match status" value="1"/>
</dbReference>
<dbReference type="PANTHER" id="PTHR43294:SF21">
    <property type="entry name" value="CATION TRANSPORTING ATPASE"/>
    <property type="match status" value="1"/>
</dbReference>
<dbReference type="Gene3D" id="2.70.150.10">
    <property type="entry name" value="Calcium-transporting ATPase, cytoplasmic transduction domain A"/>
    <property type="match status" value="1"/>
</dbReference>
<dbReference type="FunFam" id="3.40.50.1000:FF:000001">
    <property type="entry name" value="Phospholipid-transporting ATPase IC"/>
    <property type="match status" value="1"/>
</dbReference>
<evidence type="ECO:0000256" key="1">
    <source>
        <dbReference type="ARBA" id="ARBA00004651"/>
    </source>
</evidence>
<feature type="transmembrane region" description="Helical" evidence="9">
    <location>
        <begin position="78"/>
        <end position="97"/>
    </location>
</feature>
<dbReference type="Pfam" id="PF00690">
    <property type="entry name" value="Cation_ATPase_N"/>
    <property type="match status" value="1"/>
</dbReference>
<protein>
    <submittedName>
        <fullName evidence="11">Cation-transporting ATPase, E1-E2 family</fullName>
    </submittedName>
</protein>
<keyword evidence="4" id="KW-0547">Nucleotide-binding</keyword>
<name>A0A0E3KYX2_METTT</name>
<dbReference type="Pfam" id="PF13246">
    <property type="entry name" value="Cation_ATPase"/>
    <property type="match status" value="1"/>
</dbReference>
<dbReference type="PATRIC" id="fig|523844.20.peg.1828"/>
<keyword evidence="7 9" id="KW-1133">Transmembrane helix</keyword>
<feature type="transmembrane region" description="Helical" evidence="9">
    <location>
        <begin position="776"/>
        <end position="798"/>
    </location>
</feature>
<feature type="domain" description="Cation-transporting P-type ATPase N-terminal" evidence="10">
    <location>
        <begin position="1"/>
        <end position="74"/>
    </location>
</feature>
<dbReference type="InterPro" id="IPR001757">
    <property type="entry name" value="P_typ_ATPase"/>
</dbReference>
<dbReference type="AlphaFoldDB" id="A0A0E3KYX2"/>
<dbReference type="STRING" id="523844.MSTHT_1458"/>
<dbReference type="Gene3D" id="1.20.1110.10">
    <property type="entry name" value="Calcium-transporting ATPase, transmembrane domain"/>
    <property type="match status" value="1"/>
</dbReference>
<dbReference type="SFLD" id="SFLDG00002">
    <property type="entry name" value="C1.7:_P-type_atpase_like"/>
    <property type="match status" value="1"/>
</dbReference>
<dbReference type="SUPFAM" id="SSF56784">
    <property type="entry name" value="HAD-like"/>
    <property type="match status" value="1"/>
</dbReference>
<keyword evidence="8 9" id="KW-0472">Membrane</keyword>
<dbReference type="InterPro" id="IPR023299">
    <property type="entry name" value="ATPase_P-typ_cyto_dom_N"/>
</dbReference>
<evidence type="ECO:0000256" key="7">
    <source>
        <dbReference type="ARBA" id="ARBA00022989"/>
    </source>
</evidence>
<dbReference type="SFLD" id="SFLDF00027">
    <property type="entry name" value="p-type_atpase"/>
    <property type="match status" value="1"/>
</dbReference>
<dbReference type="GeneID" id="24848405"/>
<evidence type="ECO:0000256" key="8">
    <source>
        <dbReference type="ARBA" id="ARBA00023136"/>
    </source>
</evidence>
<evidence type="ECO:0000256" key="9">
    <source>
        <dbReference type="SAM" id="Phobius"/>
    </source>
</evidence>
<dbReference type="InterPro" id="IPR050510">
    <property type="entry name" value="Cation_transp_ATPase_P-type"/>
</dbReference>
<evidence type="ECO:0000256" key="2">
    <source>
        <dbReference type="ARBA" id="ARBA00022475"/>
    </source>
</evidence>
<dbReference type="FunFam" id="3.40.50.1000:FF:000028">
    <property type="entry name" value="Calcium-transporting P-type ATPase, putative"/>
    <property type="match status" value="1"/>
</dbReference>
<keyword evidence="3 9" id="KW-0812">Transmembrane</keyword>
<dbReference type="InterPro" id="IPR008250">
    <property type="entry name" value="ATPase_P-typ_transduc_dom_A_sf"/>
</dbReference>
<dbReference type="InterPro" id="IPR059000">
    <property type="entry name" value="ATPase_P-type_domA"/>
</dbReference>
<feature type="transmembrane region" description="Helical" evidence="9">
    <location>
        <begin position="730"/>
        <end position="751"/>
    </location>
</feature>
<feature type="transmembrane region" description="Helical" evidence="9">
    <location>
        <begin position="268"/>
        <end position="293"/>
    </location>
</feature>
<dbReference type="InterPro" id="IPR018303">
    <property type="entry name" value="ATPase_P-typ_P_site"/>
</dbReference>
<evidence type="ECO:0000313" key="11">
    <source>
        <dbReference type="EMBL" id="AKB13216.1"/>
    </source>
</evidence>
<feature type="transmembrane region" description="Helical" evidence="9">
    <location>
        <begin position="49"/>
        <end position="72"/>
    </location>
</feature>
<reference evidence="11 12" key="1">
    <citation type="submission" date="2014-07" db="EMBL/GenBank/DDBJ databases">
        <title>Methanogenic archaea and the global carbon cycle.</title>
        <authorList>
            <person name="Henriksen J.R."/>
            <person name="Luke J."/>
            <person name="Reinhart S."/>
            <person name="Benedict M.N."/>
            <person name="Youngblut N.D."/>
            <person name="Metcalf M.E."/>
            <person name="Whitaker R.J."/>
            <person name="Metcalf W.W."/>
        </authorList>
    </citation>
    <scope>NUCLEOTIDE SEQUENCE [LARGE SCALE GENOMIC DNA]</scope>
    <source>
        <strain evidence="12">ATCC 43570 / DSM 1825 / OCM 12 / VKM B-1830 / TM-1</strain>
    </source>
</reference>
<dbReference type="PRINTS" id="PR00120">
    <property type="entry name" value="HATPASE"/>
</dbReference>
<dbReference type="InterPro" id="IPR023298">
    <property type="entry name" value="ATPase_P-typ_TM_dom_sf"/>
</dbReference>
<comment type="subcellular location">
    <subcellularLocation>
        <location evidence="1">Cell membrane</location>
        <topology evidence="1">Multi-pass membrane protein</topology>
    </subcellularLocation>
</comment>
<evidence type="ECO:0000259" key="10">
    <source>
        <dbReference type="SMART" id="SM00831"/>
    </source>
</evidence>
<dbReference type="GO" id="GO:0016887">
    <property type="term" value="F:ATP hydrolysis activity"/>
    <property type="evidence" value="ECO:0007669"/>
    <property type="project" value="InterPro"/>
</dbReference>
<dbReference type="HOGENOM" id="CLU_002360_1_0_2"/>
<keyword evidence="2" id="KW-1003">Cell membrane</keyword>
<feature type="transmembrane region" description="Helical" evidence="9">
    <location>
        <begin position="880"/>
        <end position="898"/>
    </location>
</feature>
<evidence type="ECO:0000313" key="12">
    <source>
        <dbReference type="Proteomes" id="UP000066529"/>
    </source>
</evidence>
<accession>A0A0E3KYX2</accession>
<keyword evidence="6" id="KW-1278">Translocase</keyword>
<dbReference type="Gene3D" id="3.40.50.1000">
    <property type="entry name" value="HAD superfamily/HAD-like"/>
    <property type="match status" value="1"/>
</dbReference>
<dbReference type="Pfam" id="PF00122">
    <property type="entry name" value="E1-E2_ATPase"/>
    <property type="match status" value="1"/>
</dbReference>
<dbReference type="SUPFAM" id="SSF81665">
    <property type="entry name" value="Calcium ATPase, transmembrane domain M"/>
    <property type="match status" value="1"/>
</dbReference>
<feature type="transmembrane region" description="Helical" evidence="9">
    <location>
        <begin position="804"/>
        <end position="824"/>
    </location>
</feature>
<dbReference type="PANTHER" id="PTHR43294">
    <property type="entry name" value="SODIUM/POTASSIUM-TRANSPORTING ATPASE SUBUNIT ALPHA"/>
    <property type="match status" value="1"/>
</dbReference>
<dbReference type="Pfam" id="PF00689">
    <property type="entry name" value="Cation_ATPase_C"/>
    <property type="match status" value="1"/>
</dbReference>
<evidence type="ECO:0000256" key="6">
    <source>
        <dbReference type="ARBA" id="ARBA00022967"/>
    </source>
</evidence>
<dbReference type="PROSITE" id="PS00154">
    <property type="entry name" value="ATPASE_E1_E2"/>
    <property type="match status" value="1"/>
</dbReference>
<dbReference type="SUPFAM" id="SSF81660">
    <property type="entry name" value="Metal cation-transporting ATPase, ATP-binding domain N"/>
    <property type="match status" value="1"/>
</dbReference>
<dbReference type="KEGG" id="mthr:MSTHT_1458"/>
<feature type="transmembrane region" description="Helical" evidence="9">
    <location>
        <begin position="241"/>
        <end position="262"/>
    </location>
</feature>
<dbReference type="PRINTS" id="PR00119">
    <property type="entry name" value="CATATPASE"/>
</dbReference>
<dbReference type="InterPro" id="IPR036412">
    <property type="entry name" value="HAD-like_sf"/>
</dbReference>
<dbReference type="InterPro" id="IPR004014">
    <property type="entry name" value="ATPase_P-typ_cation-transptr_N"/>
</dbReference>